<dbReference type="Pfam" id="PF10326">
    <property type="entry name" value="7TM_GPCR_Str"/>
    <property type="match status" value="1"/>
</dbReference>
<dbReference type="PANTHER" id="PTHR22943:SF248">
    <property type="entry name" value="SEVEN TM RECEPTOR"/>
    <property type="match status" value="1"/>
</dbReference>
<sequence>FSFQFSMDYLRFTLDYTEYITSVFVITTSTVSLFSNFLLLFILFNTPPDHIGSYRFLLALFSVNDIAITIGHAALQPCLHMSPSGFYFFPRNGGIVINDMPIDTILCILFVAAFYHMFLLLAYQFVYRYNTGFRDRFVLYRYWSNCHWSAIGVLVYILYMSVYLLSVEVGMIPGVNERESVPSDIYEIYGGNLSDSTVGFLFVAVRVRKLLLMHAYDFCQSINDTTDDEYVKSTVSLSMSTVLFGGVSLIITFCVYQISAAIDSSKTPIAPGTRKIHREMYYALLLQTAVPCIFSYIPLFSILLVGSVTGNLLGAYGSALFISTAIFPSLNALFVLYFVAKFGNAVVQLFKLPSTWANAPVKLV</sequence>
<accession>A0A8R1U7C0</accession>
<accession>A0A2A6D1U0</accession>
<gene>
    <name evidence="1" type="primary">WBGene00093984</name>
</gene>
<dbReference type="InterPro" id="IPR019428">
    <property type="entry name" value="7TM_GPCR_serpentine_rcpt_Str"/>
</dbReference>
<dbReference type="PANTHER" id="PTHR22943">
    <property type="entry name" value="7-TRANSMEMBRANE DOMAIN RECEPTOR C.ELEGANS"/>
    <property type="match status" value="1"/>
</dbReference>
<dbReference type="EnsemblMetazoa" id="PPA04430.1">
    <property type="protein sequence ID" value="PPA04430.1"/>
    <property type="gene ID" value="WBGene00093984"/>
</dbReference>
<keyword evidence="2" id="KW-1185">Reference proteome</keyword>
<reference evidence="2" key="1">
    <citation type="journal article" date="2008" name="Nat. Genet.">
        <title>The Pristionchus pacificus genome provides a unique perspective on nematode lifestyle and parasitism.</title>
        <authorList>
            <person name="Dieterich C."/>
            <person name="Clifton S.W."/>
            <person name="Schuster L.N."/>
            <person name="Chinwalla A."/>
            <person name="Delehaunty K."/>
            <person name="Dinkelacker I."/>
            <person name="Fulton L."/>
            <person name="Fulton R."/>
            <person name="Godfrey J."/>
            <person name="Minx P."/>
            <person name="Mitreva M."/>
            <person name="Roeseler W."/>
            <person name="Tian H."/>
            <person name="Witte H."/>
            <person name="Yang S.P."/>
            <person name="Wilson R.K."/>
            <person name="Sommer R.J."/>
        </authorList>
    </citation>
    <scope>NUCLEOTIDE SEQUENCE [LARGE SCALE GENOMIC DNA]</scope>
    <source>
        <strain evidence="2">PS312</strain>
    </source>
</reference>
<proteinExistence type="predicted"/>
<evidence type="ECO:0000313" key="1">
    <source>
        <dbReference type="EnsemblMetazoa" id="PPA04430.1"/>
    </source>
</evidence>
<reference evidence="1" key="2">
    <citation type="submission" date="2022-06" db="UniProtKB">
        <authorList>
            <consortium name="EnsemblMetazoa"/>
        </authorList>
    </citation>
    <scope>IDENTIFICATION</scope>
    <source>
        <strain evidence="1">PS312</strain>
    </source>
</reference>
<dbReference type="SUPFAM" id="SSF81321">
    <property type="entry name" value="Family A G protein-coupled receptor-like"/>
    <property type="match status" value="1"/>
</dbReference>
<dbReference type="Proteomes" id="UP000005239">
    <property type="component" value="Unassembled WGS sequence"/>
</dbReference>
<protein>
    <submittedName>
        <fullName evidence="1">G protein-coupled receptor</fullName>
    </submittedName>
</protein>
<organism evidence="1 2">
    <name type="scientific">Pristionchus pacificus</name>
    <name type="common">Parasitic nematode worm</name>
    <dbReference type="NCBI Taxonomy" id="54126"/>
    <lineage>
        <taxon>Eukaryota</taxon>
        <taxon>Metazoa</taxon>
        <taxon>Ecdysozoa</taxon>
        <taxon>Nematoda</taxon>
        <taxon>Chromadorea</taxon>
        <taxon>Rhabditida</taxon>
        <taxon>Rhabditina</taxon>
        <taxon>Diplogasteromorpha</taxon>
        <taxon>Diplogasteroidea</taxon>
        <taxon>Neodiplogasteridae</taxon>
        <taxon>Pristionchus</taxon>
    </lineage>
</organism>
<dbReference type="AlphaFoldDB" id="A0A2A6D1U0"/>
<name>A0A2A6D1U0_PRIPA</name>
<evidence type="ECO:0000313" key="2">
    <source>
        <dbReference type="Proteomes" id="UP000005239"/>
    </source>
</evidence>